<organism evidence="9 10">
    <name type="scientific">[Pasteurella] mairii</name>
    <dbReference type="NCBI Taxonomy" id="757"/>
    <lineage>
        <taxon>Bacteria</taxon>
        <taxon>Pseudomonadati</taxon>
        <taxon>Pseudomonadota</taxon>
        <taxon>Gammaproteobacteria</taxon>
        <taxon>Pasteurellales</taxon>
        <taxon>Pasteurellaceae</taxon>
    </lineage>
</organism>
<keyword evidence="4 7" id="KW-0812">Transmembrane</keyword>
<feature type="domain" description="Acyltransferase 3" evidence="8">
    <location>
        <begin position="10"/>
        <end position="332"/>
    </location>
</feature>
<feature type="transmembrane region" description="Helical" evidence="7">
    <location>
        <begin position="215"/>
        <end position="236"/>
    </location>
</feature>
<comment type="subcellular location">
    <subcellularLocation>
        <location evidence="1">Cell membrane</location>
        <topology evidence="1">Multi-pass membrane protein</topology>
    </subcellularLocation>
</comment>
<feature type="transmembrane region" description="Helical" evidence="7">
    <location>
        <begin position="278"/>
        <end position="302"/>
    </location>
</feature>
<comment type="similarity">
    <text evidence="2">Belongs to the acyltransferase 3 family.</text>
</comment>
<protein>
    <submittedName>
        <fullName evidence="9">Uncharacterized protein conserved in bacteria</fullName>
    </submittedName>
</protein>
<evidence type="ECO:0000259" key="8">
    <source>
        <dbReference type="Pfam" id="PF01757"/>
    </source>
</evidence>
<evidence type="ECO:0000313" key="10">
    <source>
        <dbReference type="Proteomes" id="UP000254280"/>
    </source>
</evidence>
<evidence type="ECO:0000256" key="6">
    <source>
        <dbReference type="ARBA" id="ARBA00023136"/>
    </source>
</evidence>
<keyword evidence="6 7" id="KW-0472">Membrane</keyword>
<evidence type="ECO:0000256" key="3">
    <source>
        <dbReference type="ARBA" id="ARBA00022475"/>
    </source>
</evidence>
<dbReference type="AlphaFoldDB" id="A0A379B2B7"/>
<keyword evidence="10" id="KW-1185">Reference proteome</keyword>
<accession>A0A379B2B7</accession>
<dbReference type="GO" id="GO:0005886">
    <property type="term" value="C:plasma membrane"/>
    <property type="evidence" value="ECO:0007669"/>
    <property type="project" value="UniProtKB-SubCell"/>
</dbReference>
<feature type="transmembrane region" description="Helical" evidence="7">
    <location>
        <begin position="314"/>
        <end position="334"/>
    </location>
</feature>
<feature type="transmembrane region" description="Helical" evidence="7">
    <location>
        <begin position="88"/>
        <end position="110"/>
    </location>
</feature>
<dbReference type="InterPro" id="IPR002656">
    <property type="entry name" value="Acyl_transf_3_dom"/>
</dbReference>
<dbReference type="GO" id="GO:0016413">
    <property type="term" value="F:O-acetyltransferase activity"/>
    <property type="evidence" value="ECO:0007669"/>
    <property type="project" value="TreeGrafter"/>
</dbReference>
<evidence type="ECO:0000256" key="4">
    <source>
        <dbReference type="ARBA" id="ARBA00022692"/>
    </source>
</evidence>
<dbReference type="GO" id="GO:0009246">
    <property type="term" value="P:enterobacterial common antigen biosynthetic process"/>
    <property type="evidence" value="ECO:0007669"/>
    <property type="project" value="TreeGrafter"/>
</dbReference>
<dbReference type="Proteomes" id="UP000254280">
    <property type="component" value="Unassembled WGS sequence"/>
</dbReference>
<proteinExistence type="inferred from homology"/>
<evidence type="ECO:0000256" key="5">
    <source>
        <dbReference type="ARBA" id="ARBA00022989"/>
    </source>
</evidence>
<keyword evidence="5 7" id="KW-1133">Transmembrane helix</keyword>
<evidence type="ECO:0000313" key="9">
    <source>
        <dbReference type="EMBL" id="SUB32764.1"/>
    </source>
</evidence>
<evidence type="ECO:0000256" key="7">
    <source>
        <dbReference type="SAM" id="Phobius"/>
    </source>
</evidence>
<dbReference type="Pfam" id="PF01757">
    <property type="entry name" value="Acyl_transf_3"/>
    <property type="match status" value="1"/>
</dbReference>
<feature type="transmembrane region" description="Helical" evidence="7">
    <location>
        <begin position="130"/>
        <end position="150"/>
    </location>
</feature>
<reference evidence="9 10" key="1">
    <citation type="submission" date="2018-06" db="EMBL/GenBank/DDBJ databases">
        <authorList>
            <consortium name="Pathogen Informatics"/>
            <person name="Doyle S."/>
        </authorList>
    </citation>
    <scope>NUCLEOTIDE SEQUENCE [LARGE SCALE GENOMIC DNA]</scope>
    <source>
        <strain evidence="9 10">NCTC10699</strain>
    </source>
</reference>
<feature type="transmembrane region" description="Helical" evidence="7">
    <location>
        <begin position="46"/>
        <end position="68"/>
    </location>
</feature>
<name>A0A379B2B7_9PAST</name>
<feature type="transmembrane region" description="Helical" evidence="7">
    <location>
        <begin position="184"/>
        <end position="203"/>
    </location>
</feature>
<evidence type="ECO:0000256" key="1">
    <source>
        <dbReference type="ARBA" id="ARBA00004651"/>
    </source>
</evidence>
<evidence type="ECO:0000256" key="2">
    <source>
        <dbReference type="ARBA" id="ARBA00007400"/>
    </source>
</evidence>
<feature type="transmembrane region" description="Helical" evidence="7">
    <location>
        <begin position="9"/>
        <end position="26"/>
    </location>
</feature>
<feature type="transmembrane region" description="Helical" evidence="7">
    <location>
        <begin position="248"/>
        <end position="266"/>
    </location>
</feature>
<sequence>MLNKTPSRVIYFDVLNVLACFAVIALHHNGIVHNYNINTAAWKQALAFEVIFFWAVPVFFMLSGATLLDYRSKYTTKQFFIKRVLRAVIPFLVWSLILLLHSWVIGRFSYKSVTDVFNAIITTKVPHGNVYWFFIPLIALYCFIPVLSLLKDNKPILWYIVIFIFVTHSCLPILFPLLGLRYNSALTFPTTGYVIFLLLGYLFAHLELSKNQRIVIYILGLVSAFIRYFGTIHYSVLDGKVNKIFFSYLQFHSVLLALAIFVFVKYSVQHITENRERFAIIMSNLSSCSLGIYLIHILVMSYEQHFFSISASNPYWRFLGAFMTYGVCLIIVFLGKKIPYVKAIFP</sequence>
<dbReference type="PANTHER" id="PTHR40074">
    <property type="entry name" value="O-ACETYLTRANSFERASE WECH"/>
    <property type="match status" value="1"/>
</dbReference>
<gene>
    <name evidence="9" type="ORF">NCTC10699_00349</name>
</gene>
<dbReference type="PANTHER" id="PTHR40074:SF2">
    <property type="entry name" value="O-ACETYLTRANSFERASE WECH"/>
    <property type="match status" value="1"/>
</dbReference>
<feature type="transmembrane region" description="Helical" evidence="7">
    <location>
        <begin position="157"/>
        <end position="178"/>
    </location>
</feature>
<keyword evidence="3" id="KW-1003">Cell membrane</keyword>
<dbReference type="EMBL" id="UGSS01000002">
    <property type="protein sequence ID" value="SUB32764.1"/>
    <property type="molecule type" value="Genomic_DNA"/>
</dbReference>
<dbReference type="OrthoDB" id="1072135at2"/>